<accession>A0A8S2F9J0</accession>
<organism evidence="1 3">
    <name type="scientific">Didymodactylos carnosus</name>
    <dbReference type="NCBI Taxonomy" id="1234261"/>
    <lineage>
        <taxon>Eukaryota</taxon>
        <taxon>Metazoa</taxon>
        <taxon>Spiralia</taxon>
        <taxon>Gnathifera</taxon>
        <taxon>Rotifera</taxon>
        <taxon>Eurotatoria</taxon>
        <taxon>Bdelloidea</taxon>
        <taxon>Philodinida</taxon>
        <taxon>Philodinidae</taxon>
        <taxon>Didymodactylos</taxon>
    </lineage>
</organism>
<name>A0A8S2F9J0_9BILA</name>
<comment type="caution">
    <text evidence="1">The sequence shown here is derived from an EMBL/GenBank/DDBJ whole genome shotgun (WGS) entry which is preliminary data.</text>
</comment>
<gene>
    <name evidence="1" type="ORF">OVA965_LOCUS32532</name>
    <name evidence="2" type="ORF">TMI583_LOCUS33392</name>
</gene>
<protein>
    <submittedName>
        <fullName evidence="1">Uncharacterized protein</fullName>
    </submittedName>
</protein>
<feature type="non-terminal residue" evidence="1">
    <location>
        <position position="1"/>
    </location>
</feature>
<evidence type="ECO:0000313" key="1">
    <source>
        <dbReference type="EMBL" id="CAF1390172.1"/>
    </source>
</evidence>
<dbReference type="Proteomes" id="UP000677228">
    <property type="component" value="Unassembled WGS sequence"/>
</dbReference>
<sequence>NAPNVTASSFLITAEEADHVGPLNVYENNIRKADESLLRAGNFSYVLTIDVIKTAIKEYRKKFRFDEDYYKEIRILRQSLFTSDTFSKIVIGEYFIKQVPMMNDILDKRKKFENISNPNFSKPIMLLFYKWFAYLPLWTCLLSDFEERYAKNKPVTVTDTTLGRGRLSNAVAESYFEIIKECILKKKTRLKPSDAILKIHLSTMARLKGGRYGLTQTAAQRKPRAFDVLMPETWRRRKSQSRGKYFRRAVSVDKTVGQKRYSSHKPIG</sequence>
<proteinExistence type="predicted"/>
<evidence type="ECO:0000313" key="3">
    <source>
        <dbReference type="Proteomes" id="UP000677228"/>
    </source>
</evidence>
<dbReference type="Proteomes" id="UP000682733">
    <property type="component" value="Unassembled WGS sequence"/>
</dbReference>
<dbReference type="AlphaFoldDB" id="A0A8S2F9J0"/>
<reference evidence="1" key="1">
    <citation type="submission" date="2021-02" db="EMBL/GenBank/DDBJ databases">
        <authorList>
            <person name="Nowell W R."/>
        </authorList>
    </citation>
    <scope>NUCLEOTIDE SEQUENCE</scope>
</reference>
<dbReference type="EMBL" id="CAJOBA010047149">
    <property type="protein sequence ID" value="CAF4197800.1"/>
    <property type="molecule type" value="Genomic_DNA"/>
</dbReference>
<evidence type="ECO:0000313" key="2">
    <source>
        <dbReference type="EMBL" id="CAF4197800.1"/>
    </source>
</evidence>
<dbReference type="EMBL" id="CAJNOK010025444">
    <property type="protein sequence ID" value="CAF1390172.1"/>
    <property type="molecule type" value="Genomic_DNA"/>
</dbReference>